<gene>
    <name evidence="1" type="ORF">HCDG_01245</name>
</gene>
<proteinExistence type="predicted"/>
<dbReference type="HOGENOM" id="CLU_3068080_0_0_1"/>
<protein>
    <submittedName>
        <fullName evidence="1">Uncharacterized protein</fullName>
    </submittedName>
</protein>
<evidence type="ECO:0000313" key="1">
    <source>
        <dbReference type="EMBL" id="EER45666.1"/>
    </source>
</evidence>
<accession>C6H3J2</accession>
<name>C6H3J2_AJECH</name>
<organism evidence="1 2">
    <name type="scientific">Ajellomyces capsulatus (strain H143)</name>
    <name type="common">Darling's disease fungus</name>
    <name type="synonym">Histoplasma capsulatum</name>
    <dbReference type="NCBI Taxonomy" id="544712"/>
    <lineage>
        <taxon>Eukaryota</taxon>
        <taxon>Fungi</taxon>
        <taxon>Dikarya</taxon>
        <taxon>Ascomycota</taxon>
        <taxon>Pezizomycotina</taxon>
        <taxon>Eurotiomycetes</taxon>
        <taxon>Eurotiomycetidae</taxon>
        <taxon>Onygenales</taxon>
        <taxon>Ajellomycetaceae</taxon>
        <taxon>Histoplasma</taxon>
    </lineage>
</organism>
<reference evidence="2" key="1">
    <citation type="submission" date="2009-05" db="EMBL/GenBank/DDBJ databases">
        <title>The genome sequence of Ajellomyces capsulatus strain H143.</title>
        <authorList>
            <person name="Champion M."/>
            <person name="Cuomo C.A."/>
            <person name="Ma L.-J."/>
            <person name="Henn M.R."/>
            <person name="Sil A."/>
            <person name="Goldman B."/>
            <person name="Young S.K."/>
            <person name="Kodira C.D."/>
            <person name="Zeng Q."/>
            <person name="Koehrsen M."/>
            <person name="Alvarado L."/>
            <person name="Berlin A.M."/>
            <person name="Borenstein D."/>
            <person name="Chen Z."/>
            <person name="Engels R."/>
            <person name="Freedman E."/>
            <person name="Gellesch M."/>
            <person name="Goldberg J."/>
            <person name="Griggs A."/>
            <person name="Gujja S."/>
            <person name="Heiman D.I."/>
            <person name="Hepburn T.A."/>
            <person name="Howarth C."/>
            <person name="Jen D."/>
            <person name="Larson L."/>
            <person name="Lewis B."/>
            <person name="Mehta T."/>
            <person name="Park D."/>
            <person name="Pearson M."/>
            <person name="Roberts A."/>
            <person name="Saif S."/>
            <person name="Shea T.D."/>
            <person name="Shenoy N."/>
            <person name="Sisk P."/>
            <person name="Stolte C."/>
            <person name="Sykes S."/>
            <person name="Walk T."/>
            <person name="White J."/>
            <person name="Yandava C."/>
            <person name="Klein B."/>
            <person name="McEwen J.G."/>
            <person name="Puccia R."/>
            <person name="Goldman G.H."/>
            <person name="Felipe M.S."/>
            <person name="Nino-Vega G."/>
            <person name="San-Blas G."/>
            <person name="Taylor J.W."/>
            <person name="Mendoza L."/>
            <person name="Galagan J.E."/>
            <person name="Nusbaum C."/>
            <person name="Birren B.W."/>
        </authorList>
    </citation>
    <scope>NUCLEOTIDE SEQUENCE [LARGE SCALE GENOMIC DNA]</scope>
    <source>
        <strain evidence="2">H143</strain>
    </source>
</reference>
<evidence type="ECO:0000313" key="2">
    <source>
        <dbReference type="Proteomes" id="UP000002624"/>
    </source>
</evidence>
<dbReference type="Proteomes" id="UP000002624">
    <property type="component" value="Unassembled WGS sequence"/>
</dbReference>
<sequence length="53" mass="5445">MSISRMGIVTADLVSAGENGSNVHLGTEKNDYGCGGISAIVLQNFAEFGSARV</sequence>
<dbReference type="VEuPathDB" id="FungiDB:HCDG_01245"/>
<dbReference type="EMBL" id="GG692419">
    <property type="protein sequence ID" value="EER45666.1"/>
    <property type="molecule type" value="Genomic_DNA"/>
</dbReference>
<dbReference type="AlphaFoldDB" id="C6H3J2"/>